<proteinExistence type="predicted"/>
<dbReference type="AlphaFoldDB" id="A0A158EXU5"/>
<dbReference type="RefSeq" id="WP_087654281.1">
    <property type="nucleotide sequence ID" value="NZ_FCOL02000001.1"/>
</dbReference>
<comment type="caution">
    <text evidence="2">The sequence shown here is derived from an EMBL/GenBank/DDBJ whole genome shotgun (WGS) entry which is preliminary data.</text>
</comment>
<organism evidence="2 3">
    <name type="scientific">Caballeronia terrestris</name>
    <dbReference type="NCBI Taxonomy" id="1226301"/>
    <lineage>
        <taxon>Bacteria</taxon>
        <taxon>Pseudomonadati</taxon>
        <taxon>Pseudomonadota</taxon>
        <taxon>Betaproteobacteria</taxon>
        <taxon>Burkholderiales</taxon>
        <taxon>Burkholderiaceae</taxon>
        <taxon>Caballeronia</taxon>
    </lineage>
</organism>
<feature type="region of interest" description="Disordered" evidence="1">
    <location>
        <begin position="55"/>
        <end position="78"/>
    </location>
</feature>
<dbReference type="EMBL" id="FCOL02000001">
    <property type="protein sequence ID" value="SAL11560.1"/>
    <property type="molecule type" value="Genomic_DNA"/>
</dbReference>
<reference evidence="2" key="1">
    <citation type="submission" date="2016-01" db="EMBL/GenBank/DDBJ databases">
        <authorList>
            <person name="Peeters C."/>
        </authorList>
    </citation>
    <scope>NUCLEOTIDE SEQUENCE [LARGE SCALE GENOMIC DNA]</scope>
    <source>
        <strain evidence="2">LMG 22937</strain>
    </source>
</reference>
<sequence>MTLNAERISDTEVKVDQAIYAFESKDKADAFQHCLGPDSVDACTRSHPPLSTRIAQTDAGTAEGEPGSIISPSLGGMP</sequence>
<evidence type="ECO:0000313" key="2">
    <source>
        <dbReference type="EMBL" id="SAL11560.1"/>
    </source>
</evidence>
<protein>
    <submittedName>
        <fullName evidence="2">Uncharacterized protein</fullName>
    </submittedName>
</protein>
<evidence type="ECO:0000256" key="1">
    <source>
        <dbReference type="SAM" id="MobiDB-lite"/>
    </source>
</evidence>
<keyword evidence="3" id="KW-1185">Reference proteome</keyword>
<gene>
    <name evidence="2" type="ORF">AWB67_00112</name>
</gene>
<name>A0A158EXU5_9BURK</name>
<dbReference type="OrthoDB" id="9010490at2"/>
<accession>A0A158EXU5</accession>
<evidence type="ECO:0000313" key="3">
    <source>
        <dbReference type="Proteomes" id="UP000054925"/>
    </source>
</evidence>
<dbReference type="Proteomes" id="UP000054925">
    <property type="component" value="Unassembled WGS sequence"/>
</dbReference>